<dbReference type="Gene3D" id="1.20.1110.10">
    <property type="entry name" value="Calcium-transporting ATPase, transmembrane domain"/>
    <property type="match status" value="1"/>
</dbReference>
<keyword evidence="3" id="KW-0460">Magnesium</keyword>
<keyword evidence="2" id="KW-0479">Metal-binding</keyword>
<reference evidence="7" key="1">
    <citation type="submission" date="2021-02" db="EMBL/GenBank/DDBJ databases">
        <authorList>
            <person name="Nowell W R."/>
        </authorList>
    </citation>
    <scope>NUCLEOTIDE SEQUENCE</scope>
</reference>
<dbReference type="InterPro" id="IPR023298">
    <property type="entry name" value="ATPase_P-typ_TM_dom_sf"/>
</dbReference>
<dbReference type="GO" id="GO:0012505">
    <property type="term" value="C:endomembrane system"/>
    <property type="evidence" value="ECO:0007669"/>
    <property type="project" value="UniProtKB-SubCell"/>
</dbReference>
<dbReference type="SUPFAM" id="SSF81665">
    <property type="entry name" value="Calcium ATPase, transmembrane domain M"/>
    <property type="match status" value="1"/>
</dbReference>
<dbReference type="OrthoDB" id="116380at2759"/>
<keyword evidence="5" id="KW-0472">Membrane</keyword>
<evidence type="ECO:0000256" key="5">
    <source>
        <dbReference type="SAM" id="Phobius"/>
    </source>
</evidence>
<feature type="domain" description="Cation-transporting P-type ATPase C-terminal" evidence="6">
    <location>
        <begin position="21"/>
        <end position="110"/>
    </location>
</feature>
<keyword evidence="5" id="KW-0812">Transmembrane</keyword>
<dbReference type="PANTHER" id="PTHR24093:SF369">
    <property type="entry name" value="CALCIUM-TRANSPORTING ATPASE"/>
    <property type="match status" value="1"/>
</dbReference>
<feature type="transmembrane region" description="Helical" evidence="5">
    <location>
        <begin position="90"/>
        <end position="111"/>
    </location>
</feature>
<evidence type="ECO:0000259" key="6">
    <source>
        <dbReference type="Pfam" id="PF00689"/>
    </source>
</evidence>
<evidence type="ECO:0000313" key="8">
    <source>
        <dbReference type="Proteomes" id="UP000663882"/>
    </source>
</evidence>
<feature type="region of interest" description="Disordered" evidence="4">
    <location>
        <begin position="211"/>
        <end position="241"/>
    </location>
</feature>
<organism evidence="7 8">
    <name type="scientific">Rotaria sordida</name>
    <dbReference type="NCBI Taxonomy" id="392033"/>
    <lineage>
        <taxon>Eukaryota</taxon>
        <taxon>Metazoa</taxon>
        <taxon>Spiralia</taxon>
        <taxon>Gnathifera</taxon>
        <taxon>Rotifera</taxon>
        <taxon>Eurotatoria</taxon>
        <taxon>Bdelloidea</taxon>
        <taxon>Philodinida</taxon>
        <taxon>Philodinidae</taxon>
        <taxon>Rotaria</taxon>
    </lineage>
</organism>
<feature type="transmembrane region" description="Helical" evidence="5">
    <location>
        <begin position="58"/>
        <end position="78"/>
    </location>
</feature>
<name>A0A815P5H7_9BILA</name>
<dbReference type="Pfam" id="PF00689">
    <property type="entry name" value="Cation_ATPase_C"/>
    <property type="match status" value="1"/>
</dbReference>
<comment type="subcellular location">
    <subcellularLocation>
        <location evidence="1">Endomembrane system</location>
        <topology evidence="1">Multi-pass membrane protein</topology>
    </subcellularLocation>
</comment>
<protein>
    <recommendedName>
        <fullName evidence="6">Cation-transporting P-type ATPase C-terminal domain-containing protein</fullName>
    </recommendedName>
</protein>
<dbReference type="PANTHER" id="PTHR24093">
    <property type="entry name" value="CATION TRANSPORTING ATPASE"/>
    <property type="match status" value="1"/>
</dbReference>
<feature type="transmembrane region" description="Helical" evidence="5">
    <location>
        <begin position="21"/>
        <end position="38"/>
    </location>
</feature>
<sequence length="241" mass="27942">PKVFNIDDGRPVDSIFKPSEHFTMIFNVFVLMNLFNAINCRKIHCEKNIFHGISKNPIFYGIWIVTFIVQIVLVQYGSFTFSCVALAFQQWIWCLLFGVSVLLWNQVLNLIPVTRHIPTSSASDVYEPTLPPVELDREEQSRYFIFGLFDKKYRSIFPVLIRTILAECDETFQQWIWCLLFGVSVLLWNQVLSLIPVTRHIPTSSASDVYDPTLPPVELDREEQSRPEANLTKDKSFGYPE</sequence>
<dbReference type="EMBL" id="CAJNOO010006321">
    <property type="protein sequence ID" value="CAF1444554.1"/>
    <property type="molecule type" value="Genomic_DNA"/>
</dbReference>
<evidence type="ECO:0000256" key="4">
    <source>
        <dbReference type="SAM" id="MobiDB-lite"/>
    </source>
</evidence>
<proteinExistence type="predicted"/>
<keyword evidence="5" id="KW-1133">Transmembrane helix</keyword>
<evidence type="ECO:0000256" key="3">
    <source>
        <dbReference type="ARBA" id="ARBA00022842"/>
    </source>
</evidence>
<dbReference type="GO" id="GO:0046872">
    <property type="term" value="F:metal ion binding"/>
    <property type="evidence" value="ECO:0007669"/>
    <property type="project" value="UniProtKB-KW"/>
</dbReference>
<dbReference type="GO" id="GO:0005388">
    <property type="term" value="F:P-type calcium transporter activity"/>
    <property type="evidence" value="ECO:0007669"/>
    <property type="project" value="TreeGrafter"/>
</dbReference>
<evidence type="ECO:0000256" key="1">
    <source>
        <dbReference type="ARBA" id="ARBA00004127"/>
    </source>
</evidence>
<evidence type="ECO:0000313" key="7">
    <source>
        <dbReference type="EMBL" id="CAF1444554.1"/>
    </source>
</evidence>
<dbReference type="GO" id="GO:0051480">
    <property type="term" value="P:regulation of cytosolic calcium ion concentration"/>
    <property type="evidence" value="ECO:0007669"/>
    <property type="project" value="TreeGrafter"/>
</dbReference>
<dbReference type="AlphaFoldDB" id="A0A815P5H7"/>
<comment type="caution">
    <text evidence="7">The sequence shown here is derived from an EMBL/GenBank/DDBJ whole genome shotgun (WGS) entry which is preliminary data.</text>
</comment>
<dbReference type="InterPro" id="IPR006068">
    <property type="entry name" value="ATPase_P-typ_cation-transptr_C"/>
</dbReference>
<dbReference type="Proteomes" id="UP000663882">
    <property type="component" value="Unassembled WGS sequence"/>
</dbReference>
<dbReference type="GO" id="GO:0005886">
    <property type="term" value="C:plasma membrane"/>
    <property type="evidence" value="ECO:0007669"/>
    <property type="project" value="TreeGrafter"/>
</dbReference>
<gene>
    <name evidence="7" type="ORF">RFH988_LOCUS36485</name>
</gene>
<evidence type="ECO:0000256" key="2">
    <source>
        <dbReference type="ARBA" id="ARBA00022723"/>
    </source>
</evidence>
<feature type="non-terminal residue" evidence="7">
    <location>
        <position position="1"/>
    </location>
</feature>
<feature type="compositionally biased region" description="Basic and acidic residues" evidence="4">
    <location>
        <begin position="218"/>
        <end position="241"/>
    </location>
</feature>
<accession>A0A815P5H7</accession>